<feature type="transmembrane region" description="Helical" evidence="6">
    <location>
        <begin position="125"/>
        <end position="142"/>
    </location>
</feature>
<keyword evidence="9" id="KW-1185">Reference proteome</keyword>
<evidence type="ECO:0000256" key="6">
    <source>
        <dbReference type="SAM" id="Phobius"/>
    </source>
</evidence>
<dbReference type="InterPro" id="IPR037185">
    <property type="entry name" value="EmrE-like"/>
</dbReference>
<dbReference type="PANTHER" id="PTHR42920:SF5">
    <property type="entry name" value="EAMA DOMAIN-CONTAINING PROTEIN"/>
    <property type="match status" value="1"/>
</dbReference>
<comment type="subcellular location">
    <subcellularLocation>
        <location evidence="1">Cell membrane</location>
        <topology evidence="1">Multi-pass membrane protein</topology>
    </subcellularLocation>
</comment>
<evidence type="ECO:0000313" key="8">
    <source>
        <dbReference type="EMBL" id="GGF59321.1"/>
    </source>
</evidence>
<dbReference type="Proteomes" id="UP000632498">
    <property type="component" value="Unassembled WGS sequence"/>
</dbReference>
<dbReference type="RefSeq" id="WP_188662611.1">
    <property type="nucleotide sequence ID" value="NZ_BMHV01000006.1"/>
</dbReference>
<evidence type="ECO:0000256" key="2">
    <source>
        <dbReference type="ARBA" id="ARBA00022475"/>
    </source>
</evidence>
<reference evidence="8" key="2">
    <citation type="submission" date="2020-09" db="EMBL/GenBank/DDBJ databases">
        <authorList>
            <person name="Sun Q."/>
            <person name="Zhou Y."/>
        </authorList>
    </citation>
    <scope>NUCLEOTIDE SEQUENCE</scope>
    <source>
        <strain evidence="8">CGMCC 1.15254</strain>
    </source>
</reference>
<feature type="transmembrane region" description="Helical" evidence="6">
    <location>
        <begin position="33"/>
        <end position="53"/>
    </location>
</feature>
<keyword evidence="3 6" id="KW-0812">Transmembrane</keyword>
<evidence type="ECO:0000256" key="1">
    <source>
        <dbReference type="ARBA" id="ARBA00004651"/>
    </source>
</evidence>
<feature type="transmembrane region" description="Helical" evidence="6">
    <location>
        <begin position="181"/>
        <end position="202"/>
    </location>
</feature>
<proteinExistence type="predicted"/>
<feature type="transmembrane region" description="Helical" evidence="6">
    <location>
        <begin position="100"/>
        <end position="118"/>
    </location>
</feature>
<dbReference type="AlphaFoldDB" id="A0A917F9Y6"/>
<evidence type="ECO:0000256" key="4">
    <source>
        <dbReference type="ARBA" id="ARBA00022989"/>
    </source>
</evidence>
<evidence type="ECO:0000259" key="7">
    <source>
        <dbReference type="Pfam" id="PF00892"/>
    </source>
</evidence>
<feature type="transmembrane region" description="Helical" evidence="6">
    <location>
        <begin position="74"/>
        <end position="94"/>
    </location>
</feature>
<dbReference type="InterPro" id="IPR000620">
    <property type="entry name" value="EamA_dom"/>
</dbReference>
<dbReference type="PANTHER" id="PTHR42920">
    <property type="entry name" value="OS03G0707200 PROTEIN-RELATED"/>
    <property type="match status" value="1"/>
</dbReference>
<reference evidence="8" key="1">
    <citation type="journal article" date="2014" name="Int. J. Syst. Evol. Microbiol.">
        <title>Complete genome sequence of Corynebacterium casei LMG S-19264T (=DSM 44701T), isolated from a smear-ripened cheese.</title>
        <authorList>
            <consortium name="US DOE Joint Genome Institute (JGI-PGF)"/>
            <person name="Walter F."/>
            <person name="Albersmeier A."/>
            <person name="Kalinowski J."/>
            <person name="Ruckert C."/>
        </authorList>
    </citation>
    <scope>NUCLEOTIDE SEQUENCE</scope>
    <source>
        <strain evidence="8">CGMCC 1.15254</strain>
    </source>
</reference>
<feature type="transmembrane region" description="Helical" evidence="6">
    <location>
        <begin position="154"/>
        <end position="174"/>
    </location>
</feature>
<feature type="domain" description="EamA" evidence="7">
    <location>
        <begin position="5"/>
        <end position="142"/>
    </location>
</feature>
<protein>
    <recommendedName>
        <fullName evidence="7">EamA domain-containing protein</fullName>
    </recommendedName>
</protein>
<feature type="transmembrane region" description="Helical" evidence="6">
    <location>
        <begin position="269"/>
        <end position="291"/>
    </location>
</feature>
<evidence type="ECO:0000313" key="9">
    <source>
        <dbReference type="Proteomes" id="UP000632498"/>
    </source>
</evidence>
<comment type="caution">
    <text evidence="8">The sequence shown here is derived from an EMBL/GenBank/DDBJ whole genome shotgun (WGS) entry which is preliminary data.</text>
</comment>
<dbReference type="GO" id="GO:0005886">
    <property type="term" value="C:plasma membrane"/>
    <property type="evidence" value="ECO:0007669"/>
    <property type="project" value="UniProtKB-SubCell"/>
</dbReference>
<name>A0A917F9Y6_9PROT</name>
<evidence type="ECO:0000256" key="5">
    <source>
        <dbReference type="ARBA" id="ARBA00023136"/>
    </source>
</evidence>
<gene>
    <name evidence="8" type="ORF">GCM10011332_11180</name>
</gene>
<feature type="domain" description="EamA" evidence="7">
    <location>
        <begin position="151"/>
        <end position="284"/>
    </location>
</feature>
<keyword evidence="4 6" id="KW-1133">Transmembrane helix</keyword>
<dbReference type="EMBL" id="BMHV01000006">
    <property type="protein sequence ID" value="GGF59321.1"/>
    <property type="molecule type" value="Genomic_DNA"/>
</dbReference>
<keyword evidence="2" id="KW-1003">Cell membrane</keyword>
<keyword evidence="5 6" id="KW-0472">Membrane</keyword>
<accession>A0A917F9Y6</accession>
<dbReference type="Pfam" id="PF00892">
    <property type="entry name" value="EamA"/>
    <property type="match status" value="2"/>
</dbReference>
<organism evidence="8 9">
    <name type="scientific">Terasakiella brassicae</name>
    <dbReference type="NCBI Taxonomy" id="1634917"/>
    <lineage>
        <taxon>Bacteria</taxon>
        <taxon>Pseudomonadati</taxon>
        <taxon>Pseudomonadota</taxon>
        <taxon>Alphaproteobacteria</taxon>
        <taxon>Rhodospirillales</taxon>
        <taxon>Terasakiellaceae</taxon>
        <taxon>Terasakiella</taxon>
    </lineage>
</organism>
<sequence>MNRLKANILLLITALIWGTAFVAQHTSMENIGPYYFTGIRFMLGGLVVLPLALRELSKYRQRGAEVSLKDWLGMALCGVFIFTASITQQIGISMTSVTNAGFLTGLYVPLVPLMLLVFWRKLPHWSIWPSVVGCMVGTYYLSGGNLSGLSTGDFWMMVSAIFWAAQIITVGFVVRNCSTPVMLASTQFLVCGMLGLTGGLIFEDFSIANVMAAGFEIFYAGVLSVGIAFTLQAVAQTYTGQADAAIIMSGETLFAALAGAIILGERLPVEGYFGAAIMFISILSVELLPLWRRKTA</sequence>
<dbReference type="SUPFAM" id="SSF103481">
    <property type="entry name" value="Multidrug resistance efflux transporter EmrE"/>
    <property type="match status" value="2"/>
</dbReference>
<feature type="transmembrane region" description="Helical" evidence="6">
    <location>
        <begin position="208"/>
        <end position="231"/>
    </location>
</feature>
<dbReference type="InterPro" id="IPR051258">
    <property type="entry name" value="Diverse_Substrate_Transporter"/>
</dbReference>
<feature type="transmembrane region" description="Helical" evidence="6">
    <location>
        <begin position="243"/>
        <end position="263"/>
    </location>
</feature>
<evidence type="ECO:0000256" key="3">
    <source>
        <dbReference type="ARBA" id="ARBA00022692"/>
    </source>
</evidence>